<gene>
    <name evidence="15" type="ORF">H310_11593</name>
</gene>
<evidence type="ECO:0000256" key="1">
    <source>
        <dbReference type="ARBA" id="ARBA00001917"/>
    </source>
</evidence>
<evidence type="ECO:0000256" key="7">
    <source>
        <dbReference type="ARBA" id="ARBA00023027"/>
    </source>
</evidence>
<evidence type="ECO:0000256" key="9">
    <source>
        <dbReference type="ARBA" id="ARBA00038890"/>
    </source>
</evidence>
<dbReference type="VEuPathDB" id="FungiDB:H310_11593"/>
<dbReference type="Pfam" id="PF01207">
    <property type="entry name" value="Dus"/>
    <property type="match status" value="1"/>
</dbReference>
<sequence>MAAADACAWYRNVLGSPQLVCAPMVRQSELAFRLLTRRLGCQLAFTPMLVASDIVAASDAAPGHSTGDISHQFFATATEDRPLIVQLAGNDPVLLAKAVTLLQHRCEGIDLNLGCPQRCARTGHFGAYLLDTPDRIEEIVRAMVRVACVPISCKIRIQEDIGASVALAKRLEAAGCSMLTVHGRLRSQRHHEGSCNWDAIRHIRQSVSIPVLANGGIESRDHAMECLQYTGCAGVMVASSLLQNPAAMSASSASIYETALQYLALVREFPPLHVDTPRDHVLAMMRTKCQNQFPDLWGVIQHVHSPDQLEACVVHVASRYGHHVHSTLFNDKSLPTFKAIKSNWTTSQPDWANNCDTNFDVWSNTDY</sequence>
<evidence type="ECO:0000256" key="6">
    <source>
        <dbReference type="ARBA" id="ARBA00023002"/>
    </source>
</evidence>
<reference evidence="15" key="1">
    <citation type="submission" date="2013-12" db="EMBL/GenBank/DDBJ databases">
        <title>The Genome Sequence of Aphanomyces invadans NJM9701.</title>
        <authorList>
            <consortium name="The Broad Institute Genomics Platform"/>
            <person name="Russ C."/>
            <person name="Tyler B."/>
            <person name="van West P."/>
            <person name="Dieguez-Uribeondo J."/>
            <person name="Young S.K."/>
            <person name="Zeng Q."/>
            <person name="Gargeya S."/>
            <person name="Fitzgerald M."/>
            <person name="Abouelleil A."/>
            <person name="Alvarado L."/>
            <person name="Chapman S.B."/>
            <person name="Gainer-Dewar J."/>
            <person name="Goldberg J."/>
            <person name="Griggs A."/>
            <person name="Gujja S."/>
            <person name="Hansen M."/>
            <person name="Howarth C."/>
            <person name="Imamovic A."/>
            <person name="Ireland A."/>
            <person name="Larimer J."/>
            <person name="McCowan C."/>
            <person name="Murphy C."/>
            <person name="Pearson M."/>
            <person name="Poon T.W."/>
            <person name="Priest M."/>
            <person name="Roberts A."/>
            <person name="Saif S."/>
            <person name="Shea T."/>
            <person name="Sykes S."/>
            <person name="Wortman J."/>
            <person name="Nusbaum C."/>
            <person name="Birren B."/>
        </authorList>
    </citation>
    <scope>NUCLEOTIDE SEQUENCE [LARGE SCALE GENOMIC DNA]</scope>
    <source>
        <strain evidence="15">NJM9701</strain>
    </source>
</reference>
<comment type="catalytic activity">
    <reaction evidence="11">
        <text>5,6-dihydrouridine(16) in tRNA + NADP(+) = uridine(16) in tRNA + NADPH + H(+)</text>
        <dbReference type="Rhea" id="RHEA:53376"/>
        <dbReference type="Rhea" id="RHEA-COMP:13543"/>
        <dbReference type="Rhea" id="RHEA-COMP:13544"/>
        <dbReference type="ChEBI" id="CHEBI:15378"/>
        <dbReference type="ChEBI" id="CHEBI:57783"/>
        <dbReference type="ChEBI" id="CHEBI:58349"/>
        <dbReference type="ChEBI" id="CHEBI:65315"/>
        <dbReference type="ChEBI" id="CHEBI:74443"/>
        <dbReference type="EC" id="1.3.1.88"/>
    </reaction>
    <physiologicalReaction direction="right-to-left" evidence="11">
        <dbReference type="Rhea" id="RHEA:53378"/>
    </physiologicalReaction>
</comment>
<evidence type="ECO:0000256" key="13">
    <source>
        <dbReference type="ARBA" id="ARBA00049467"/>
    </source>
</evidence>
<comment type="catalytic activity">
    <reaction evidence="13">
        <text>5,6-dihydrouridine(17) in tRNA + NADP(+) = uridine(17) in tRNA + NADPH + H(+)</text>
        <dbReference type="Rhea" id="RHEA:53368"/>
        <dbReference type="Rhea" id="RHEA-COMP:13541"/>
        <dbReference type="Rhea" id="RHEA-COMP:13542"/>
        <dbReference type="ChEBI" id="CHEBI:15378"/>
        <dbReference type="ChEBI" id="CHEBI:57783"/>
        <dbReference type="ChEBI" id="CHEBI:58349"/>
        <dbReference type="ChEBI" id="CHEBI:65315"/>
        <dbReference type="ChEBI" id="CHEBI:74443"/>
        <dbReference type="EC" id="1.3.1.88"/>
    </reaction>
    <physiologicalReaction direction="right-to-left" evidence="13">
        <dbReference type="Rhea" id="RHEA:53370"/>
    </physiologicalReaction>
</comment>
<dbReference type="GO" id="GO:0017150">
    <property type="term" value="F:tRNA dihydrouridine synthase activity"/>
    <property type="evidence" value="ECO:0007669"/>
    <property type="project" value="InterPro"/>
</dbReference>
<dbReference type="AlphaFoldDB" id="A0A024TLD9"/>
<accession>A0A024TLD9</accession>
<evidence type="ECO:0000256" key="5">
    <source>
        <dbReference type="ARBA" id="ARBA00022857"/>
    </source>
</evidence>
<evidence type="ECO:0000259" key="14">
    <source>
        <dbReference type="Pfam" id="PF01207"/>
    </source>
</evidence>
<dbReference type="EC" id="1.3.1.88" evidence="9"/>
<dbReference type="RefSeq" id="XP_008876541.1">
    <property type="nucleotide sequence ID" value="XM_008878319.1"/>
</dbReference>
<proteinExistence type="inferred from homology"/>
<protein>
    <recommendedName>
        <fullName evidence="9">tRNA-dihydrouridine(16/17) synthase [NAD(P)(+)]</fullName>
        <ecNumber evidence="9">1.3.1.88</ecNumber>
    </recommendedName>
</protein>
<comment type="catalytic activity">
    <reaction evidence="10">
        <text>5,6-dihydrouridine(17) in tRNA + NAD(+) = uridine(17) in tRNA + NADH + H(+)</text>
        <dbReference type="Rhea" id="RHEA:53372"/>
        <dbReference type="Rhea" id="RHEA-COMP:13541"/>
        <dbReference type="Rhea" id="RHEA-COMP:13542"/>
        <dbReference type="ChEBI" id="CHEBI:15378"/>
        <dbReference type="ChEBI" id="CHEBI:57540"/>
        <dbReference type="ChEBI" id="CHEBI:57945"/>
        <dbReference type="ChEBI" id="CHEBI:65315"/>
        <dbReference type="ChEBI" id="CHEBI:74443"/>
        <dbReference type="EC" id="1.3.1.88"/>
    </reaction>
    <physiologicalReaction direction="right-to-left" evidence="10">
        <dbReference type="Rhea" id="RHEA:53374"/>
    </physiologicalReaction>
</comment>
<name>A0A024TLD9_9STRA</name>
<evidence type="ECO:0000256" key="10">
    <source>
        <dbReference type="ARBA" id="ARBA00047287"/>
    </source>
</evidence>
<comment type="catalytic activity">
    <reaction evidence="12">
        <text>5,6-dihydrouridine(16) in tRNA + NAD(+) = uridine(16) in tRNA + NADH + H(+)</text>
        <dbReference type="Rhea" id="RHEA:53380"/>
        <dbReference type="Rhea" id="RHEA-COMP:13543"/>
        <dbReference type="Rhea" id="RHEA-COMP:13544"/>
        <dbReference type="ChEBI" id="CHEBI:15378"/>
        <dbReference type="ChEBI" id="CHEBI:57540"/>
        <dbReference type="ChEBI" id="CHEBI:57945"/>
        <dbReference type="ChEBI" id="CHEBI:65315"/>
        <dbReference type="ChEBI" id="CHEBI:74443"/>
        <dbReference type="EC" id="1.3.1.88"/>
    </reaction>
    <physiologicalReaction direction="right-to-left" evidence="12">
        <dbReference type="Rhea" id="RHEA:53382"/>
    </physiologicalReaction>
</comment>
<dbReference type="Gene3D" id="3.20.20.70">
    <property type="entry name" value="Aldolase class I"/>
    <property type="match status" value="1"/>
</dbReference>
<keyword evidence="7" id="KW-0520">NAD</keyword>
<dbReference type="CDD" id="cd02801">
    <property type="entry name" value="DUS_like_FMN"/>
    <property type="match status" value="1"/>
</dbReference>
<comment type="similarity">
    <text evidence="8">Belongs to the Dus family. Dus1 subfamily.</text>
</comment>
<dbReference type="InterPro" id="IPR018517">
    <property type="entry name" value="tRNA_hU_synthase_CS"/>
</dbReference>
<dbReference type="PANTHER" id="PTHR11082">
    <property type="entry name" value="TRNA-DIHYDROURIDINE SYNTHASE"/>
    <property type="match status" value="1"/>
</dbReference>
<evidence type="ECO:0000256" key="8">
    <source>
        <dbReference type="ARBA" id="ARBA00038313"/>
    </source>
</evidence>
<dbReference type="PANTHER" id="PTHR11082:SF5">
    <property type="entry name" value="TRNA-DIHYDROURIDINE(16_17) SYNTHASE [NAD(P)(+)]-LIKE"/>
    <property type="match status" value="1"/>
</dbReference>
<feature type="domain" description="DUS-like FMN-binding" evidence="14">
    <location>
        <begin position="21"/>
        <end position="253"/>
    </location>
</feature>
<organism evidence="15">
    <name type="scientific">Aphanomyces invadans</name>
    <dbReference type="NCBI Taxonomy" id="157072"/>
    <lineage>
        <taxon>Eukaryota</taxon>
        <taxon>Sar</taxon>
        <taxon>Stramenopiles</taxon>
        <taxon>Oomycota</taxon>
        <taxon>Saprolegniomycetes</taxon>
        <taxon>Saprolegniales</taxon>
        <taxon>Verrucalvaceae</taxon>
        <taxon>Aphanomyces</taxon>
    </lineage>
</organism>
<keyword evidence="6" id="KW-0560">Oxidoreductase</keyword>
<dbReference type="EMBL" id="KI913983">
    <property type="protein sequence ID" value="ETV94950.1"/>
    <property type="molecule type" value="Genomic_DNA"/>
</dbReference>
<dbReference type="GeneID" id="20088643"/>
<dbReference type="SUPFAM" id="SSF51395">
    <property type="entry name" value="FMN-linked oxidoreductases"/>
    <property type="match status" value="1"/>
</dbReference>
<evidence type="ECO:0000256" key="3">
    <source>
        <dbReference type="ARBA" id="ARBA00022643"/>
    </source>
</evidence>
<keyword evidence="4" id="KW-0819">tRNA processing</keyword>
<dbReference type="OrthoDB" id="272303at2759"/>
<evidence type="ECO:0000256" key="11">
    <source>
        <dbReference type="ARBA" id="ARBA00047652"/>
    </source>
</evidence>
<keyword evidence="3" id="KW-0288">FMN</keyword>
<dbReference type="InterPro" id="IPR035587">
    <property type="entry name" value="DUS-like_FMN-bd"/>
</dbReference>
<evidence type="ECO:0000256" key="12">
    <source>
        <dbReference type="ARBA" id="ARBA00048934"/>
    </source>
</evidence>
<keyword evidence="2" id="KW-0285">Flavoprotein</keyword>
<keyword evidence="5" id="KW-0521">NADP</keyword>
<dbReference type="PROSITE" id="PS01136">
    <property type="entry name" value="UPF0034"/>
    <property type="match status" value="1"/>
</dbReference>
<evidence type="ECO:0000256" key="4">
    <source>
        <dbReference type="ARBA" id="ARBA00022694"/>
    </source>
</evidence>
<dbReference type="InterPro" id="IPR013785">
    <property type="entry name" value="Aldolase_TIM"/>
</dbReference>
<dbReference type="GO" id="GO:0050660">
    <property type="term" value="F:flavin adenine dinucleotide binding"/>
    <property type="evidence" value="ECO:0007669"/>
    <property type="project" value="InterPro"/>
</dbReference>
<comment type="cofactor">
    <cofactor evidence="1">
        <name>FMN</name>
        <dbReference type="ChEBI" id="CHEBI:58210"/>
    </cofactor>
</comment>
<evidence type="ECO:0000313" key="15">
    <source>
        <dbReference type="EMBL" id="ETV94950.1"/>
    </source>
</evidence>
<dbReference type="eggNOG" id="KOG2335">
    <property type="taxonomic scope" value="Eukaryota"/>
</dbReference>
<evidence type="ECO:0000256" key="2">
    <source>
        <dbReference type="ARBA" id="ARBA00022630"/>
    </source>
</evidence>
<dbReference type="STRING" id="157072.A0A024TLD9"/>